<reference evidence="2 3" key="1">
    <citation type="journal article" date="2021" name="Elife">
        <title>Chloroplast acquisition without the gene transfer in kleptoplastic sea slugs, Plakobranchus ocellatus.</title>
        <authorList>
            <person name="Maeda T."/>
            <person name="Takahashi S."/>
            <person name="Yoshida T."/>
            <person name="Shimamura S."/>
            <person name="Takaki Y."/>
            <person name="Nagai Y."/>
            <person name="Toyoda A."/>
            <person name="Suzuki Y."/>
            <person name="Arimoto A."/>
            <person name="Ishii H."/>
            <person name="Satoh N."/>
            <person name="Nishiyama T."/>
            <person name="Hasebe M."/>
            <person name="Maruyama T."/>
            <person name="Minagawa J."/>
            <person name="Obokata J."/>
            <person name="Shigenobu S."/>
        </authorList>
    </citation>
    <scope>NUCLEOTIDE SEQUENCE [LARGE SCALE GENOMIC DNA]</scope>
</reference>
<name>A0AAV3Z1M3_9GAST</name>
<gene>
    <name evidence="2" type="ORF">PoB_001972100</name>
</gene>
<proteinExistence type="predicted"/>
<evidence type="ECO:0000313" key="2">
    <source>
        <dbReference type="EMBL" id="GFN93215.1"/>
    </source>
</evidence>
<protein>
    <submittedName>
        <fullName evidence="2">Uncharacterized protein</fullName>
    </submittedName>
</protein>
<comment type="caution">
    <text evidence="2">The sequence shown here is derived from an EMBL/GenBank/DDBJ whole genome shotgun (WGS) entry which is preliminary data.</text>
</comment>
<dbReference type="EMBL" id="BLXT01002317">
    <property type="protein sequence ID" value="GFN93215.1"/>
    <property type="molecule type" value="Genomic_DNA"/>
</dbReference>
<sequence length="109" mass="12720">MASNVYIAMICILLCSVICIIDGYPRRQQRYVKRCEAFGKYYKHGRIYRMVHFNTCFTRKCIKDQWGSFMIECENGGFCYPKGKVALIGGEIRMCDTKNNIRAKWLLIG</sequence>
<organism evidence="2 3">
    <name type="scientific">Plakobranchus ocellatus</name>
    <dbReference type="NCBI Taxonomy" id="259542"/>
    <lineage>
        <taxon>Eukaryota</taxon>
        <taxon>Metazoa</taxon>
        <taxon>Spiralia</taxon>
        <taxon>Lophotrochozoa</taxon>
        <taxon>Mollusca</taxon>
        <taxon>Gastropoda</taxon>
        <taxon>Heterobranchia</taxon>
        <taxon>Euthyneura</taxon>
        <taxon>Panpulmonata</taxon>
        <taxon>Sacoglossa</taxon>
        <taxon>Placobranchoidea</taxon>
        <taxon>Plakobranchidae</taxon>
        <taxon>Plakobranchus</taxon>
    </lineage>
</organism>
<keyword evidence="3" id="KW-1185">Reference proteome</keyword>
<evidence type="ECO:0000313" key="3">
    <source>
        <dbReference type="Proteomes" id="UP000735302"/>
    </source>
</evidence>
<keyword evidence="1" id="KW-1133">Transmembrane helix</keyword>
<keyword evidence="1" id="KW-0472">Membrane</keyword>
<evidence type="ECO:0000256" key="1">
    <source>
        <dbReference type="SAM" id="Phobius"/>
    </source>
</evidence>
<keyword evidence="1" id="KW-0812">Transmembrane</keyword>
<accession>A0AAV3Z1M3</accession>
<feature type="transmembrane region" description="Helical" evidence="1">
    <location>
        <begin position="6"/>
        <end position="24"/>
    </location>
</feature>
<dbReference type="AlphaFoldDB" id="A0AAV3Z1M3"/>
<dbReference type="Proteomes" id="UP000735302">
    <property type="component" value="Unassembled WGS sequence"/>
</dbReference>